<name>A0AC34Q6U9_9BILA</name>
<evidence type="ECO:0000313" key="2">
    <source>
        <dbReference type="WBParaSite" id="JU765_v2.g13479.t1"/>
    </source>
</evidence>
<protein>
    <submittedName>
        <fullName evidence="2">Uncharacterized protein</fullName>
    </submittedName>
</protein>
<accession>A0AC34Q6U9</accession>
<organism evidence="1 2">
    <name type="scientific">Panagrolaimus sp. JU765</name>
    <dbReference type="NCBI Taxonomy" id="591449"/>
    <lineage>
        <taxon>Eukaryota</taxon>
        <taxon>Metazoa</taxon>
        <taxon>Ecdysozoa</taxon>
        <taxon>Nematoda</taxon>
        <taxon>Chromadorea</taxon>
        <taxon>Rhabditida</taxon>
        <taxon>Tylenchina</taxon>
        <taxon>Panagrolaimomorpha</taxon>
        <taxon>Panagrolaimoidea</taxon>
        <taxon>Panagrolaimidae</taxon>
        <taxon>Panagrolaimus</taxon>
    </lineage>
</organism>
<sequence>MSYNDDEEMDSGKWYQYSMFEQEQRKEIANFEKELRNDREDGDRKRGWNEEERQAIDDKKQECQDALDQYLDKLQNDED</sequence>
<dbReference type="Proteomes" id="UP000887576">
    <property type="component" value="Unplaced"/>
</dbReference>
<evidence type="ECO:0000313" key="1">
    <source>
        <dbReference type="Proteomes" id="UP000887576"/>
    </source>
</evidence>
<dbReference type="WBParaSite" id="JU765_v2.g13479.t1">
    <property type="protein sequence ID" value="JU765_v2.g13479.t1"/>
    <property type="gene ID" value="JU765_v2.g13479"/>
</dbReference>
<proteinExistence type="predicted"/>
<reference evidence="2" key="1">
    <citation type="submission" date="2022-11" db="UniProtKB">
        <authorList>
            <consortium name="WormBaseParasite"/>
        </authorList>
    </citation>
    <scope>IDENTIFICATION</scope>
</reference>